<accession>A0A7J8P552</accession>
<reference evidence="1 2" key="1">
    <citation type="journal article" date="2019" name="Genome Biol. Evol.">
        <title>Insights into the evolution of the New World diploid cottons (Gossypium, subgenus Houzingenia) based on genome sequencing.</title>
        <authorList>
            <person name="Grover C.E."/>
            <person name="Arick M.A. 2nd"/>
            <person name="Thrash A."/>
            <person name="Conover J.L."/>
            <person name="Sanders W.S."/>
            <person name="Peterson D.G."/>
            <person name="Frelichowski J.E."/>
            <person name="Scheffler J.A."/>
            <person name="Scheffler B.E."/>
            <person name="Wendel J.F."/>
        </authorList>
    </citation>
    <scope>NUCLEOTIDE SEQUENCE [LARGE SCALE GENOMIC DNA]</scope>
    <source>
        <strain evidence="1">8</strain>
        <tissue evidence="1">Leaf</tissue>
    </source>
</reference>
<gene>
    <name evidence="1" type="ORF">Gorai_015205</name>
</gene>
<feature type="non-terminal residue" evidence="1">
    <location>
        <position position="18"/>
    </location>
</feature>
<comment type="caution">
    <text evidence="1">The sequence shown here is derived from an EMBL/GenBank/DDBJ whole genome shotgun (WGS) entry which is preliminary data.</text>
</comment>
<evidence type="ECO:0000313" key="2">
    <source>
        <dbReference type="Proteomes" id="UP000593578"/>
    </source>
</evidence>
<organism evidence="1 2">
    <name type="scientific">Gossypium raimondii</name>
    <name type="common">Peruvian cotton</name>
    <name type="synonym">Gossypium klotzschianum subsp. raimondii</name>
    <dbReference type="NCBI Taxonomy" id="29730"/>
    <lineage>
        <taxon>Eukaryota</taxon>
        <taxon>Viridiplantae</taxon>
        <taxon>Streptophyta</taxon>
        <taxon>Embryophyta</taxon>
        <taxon>Tracheophyta</taxon>
        <taxon>Spermatophyta</taxon>
        <taxon>Magnoliopsida</taxon>
        <taxon>eudicotyledons</taxon>
        <taxon>Gunneridae</taxon>
        <taxon>Pentapetalae</taxon>
        <taxon>rosids</taxon>
        <taxon>malvids</taxon>
        <taxon>Malvales</taxon>
        <taxon>Malvaceae</taxon>
        <taxon>Malvoideae</taxon>
        <taxon>Gossypium</taxon>
    </lineage>
</organism>
<name>A0A7J8P552_GOSRA</name>
<sequence>MMEFLVKELGNGLIYGMH</sequence>
<dbReference type="EMBL" id="JABEZZ010000004">
    <property type="protein sequence ID" value="MBA0584389.1"/>
    <property type="molecule type" value="Genomic_DNA"/>
</dbReference>
<evidence type="ECO:0000313" key="1">
    <source>
        <dbReference type="EMBL" id="MBA0584389.1"/>
    </source>
</evidence>
<protein>
    <submittedName>
        <fullName evidence="1">Uncharacterized protein</fullName>
    </submittedName>
</protein>
<proteinExistence type="predicted"/>
<dbReference type="Proteomes" id="UP000593578">
    <property type="component" value="Unassembled WGS sequence"/>
</dbReference>
<dbReference type="AlphaFoldDB" id="A0A7J8P552"/>